<evidence type="ECO:0000313" key="2">
    <source>
        <dbReference type="EMBL" id="CAB1424600.1"/>
    </source>
</evidence>
<evidence type="ECO:0000256" key="1">
    <source>
        <dbReference type="SAM" id="MobiDB-lite"/>
    </source>
</evidence>
<feature type="region of interest" description="Disordered" evidence="1">
    <location>
        <begin position="94"/>
        <end position="123"/>
    </location>
</feature>
<comment type="caution">
    <text evidence="2">The sequence shown here is derived from an EMBL/GenBank/DDBJ whole genome shotgun (WGS) entry which is preliminary data.</text>
</comment>
<keyword evidence="3" id="KW-1185">Reference proteome</keyword>
<organism evidence="2 3">
    <name type="scientific">Pleuronectes platessa</name>
    <name type="common">European plaice</name>
    <dbReference type="NCBI Taxonomy" id="8262"/>
    <lineage>
        <taxon>Eukaryota</taxon>
        <taxon>Metazoa</taxon>
        <taxon>Chordata</taxon>
        <taxon>Craniata</taxon>
        <taxon>Vertebrata</taxon>
        <taxon>Euteleostomi</taxon>
        <taxon>Actinopterygii</taxon>
        <taxon>Neopterygii</taxon>
        <taxon>Teleostei</taxon>
        <taxon>Neoteleostei</taxon>
        <taxon>Acanthomorphata</taxon>
        <taxon>Carangaria</taxon>
        <taxon>Pleuronectiformes</taxon>
        <taxon>Pleuronectoidei</taxon>
        <taxon>Pleuronectidae</taxon>
        <taxon>Pleuronectes</taxon>
    </lineage>
</organism>
<protein>
    <submittedName>
        <fullName evidence="2">Uncharacterized protein</fullName>
    </submittedName>
</protein>
<gene>
    <name evidence="2" type="ORF">PLEPLA_LOCUS12528</name>
</gene>
<reference evidence="2" key="1">
    <citation type="submission" date="2020-03" db="EMBL/GenBank/DDBJ databases">
        <authorList>
            <person name="Weist P."/>
        </authorList>
    </citation>
    <scope>NUCLEOTIDE SEQUENCE</scope>
</reference>
<evidence type="ECO:0000313" key="3">
    <source>
        <dbReference type="Proteomes" id="UP001153269"/>
    </source>
</evidence>
<dbReference type="AlphaFoldDB" id="A0A9N7U533"/>
<name>A0A9N7U533_PLEPL</name>
<sequence>MGHGPNPKTSVVVHIRDILASFLDDKGDVAWRRLSGPPEEREFIHVDCRRCASLALLVIWNPRSLKAAPGASGSLQPLQSRKLQPVYGDVKLEDSRRQATQFDAGSERSWTERRAGSTHHWTI</sequence>
<dbReference type="Proteomes" id="UP001153269">
    <property type="component" value="Unassembled WGS sequence"/>
</dbReference>
<dbReference type="EMBL" id="CADEAL010000741">
    <property type="protein sequence ID" value="CAB1424600.1"/>
    <property type="molecule type" value="Genomic_DNA"/>
</dbReference>
<accession>A0A9N7U533</accession>
<feature type="compositionally biased region" description="Basic and acidic residues" evidence="1">
    <location>
        <begin position="105"/>
        <end position="115"/>
    </location>
</feature>
<proteinExistence type="predicted"/>